<evidence type="ECO:0000313" key="3">
    <source>
        <dbReference type="Proteomes" id="UP000499080"/>
    </source>
</evidence>
<dbReference type="Proteomes" id="UP000499080">
    <property type="component" value="Unassembled WGS sequence"/>
</dbReference>
<reference evidence="2 3" key="1">
    <citation type="journal article" date="2019" name="Sci. Rep.">
        <title>Orb-weaving spider Araneus ventricosus genome elucidates the spidroin gene catalogue.</title>
        <authorList>
            <person name="Kono N."/>
            <person name="Nakamura H."/>
            <person name="Ohtoshi R."/>
            <person name="Moran D.A.P."/>
            <person name="Shinohara A."/>
            <person name="Yoshida Y."/>
            <person name="Fujiwara M."/>
            <person name="Mori M."/>
            <person name="Tomita M."/>
            <person name="Arakawa K."/>
        </authorList>
    </citation>
    <scope>NUCLEOTIDE SEQUENCE [LARGE SCALE GENOMIC DNA]</scope>
</reference>
<dbReference type="OrthoDB" id="413361at2759"/>
<evidence type="ECO:0008006" key="4">
    <source>
        <dbReference type="Google" id="ProtNLM"/>
    </source>
</evidence>
<evidence type="ECO:0000313" key="2">
    <source>
        <dbReference type="EMBL" id="GBM99279.1"/>
    </source>
</evidence>
<dbReference type="EMBL" id="BGPR01004403">
    <property type="protein sequence ID" value="GBM99279.1"/>
    <property type="molecule type" value="Genomic_DNA"/>
</dbReference>
<accession>A0A4Y2KBG0</accession>
<proteinExistence type="predicted"/>
<sequence>MYVHYYPPSSKIGRKSLNEIRKYCERNKIAFESEKFSFKATTIHPDTRLSSDRGSSSEESSNSDKVYETLEYECYKSELPRTFEDTQKSKDKEKWNIAMKEELKMMETRKVWELVDPPVDKTILASKWVYNIKHDENKKTKEIQG</sequence>
<organism evidence="2 3">
    <name type="scientific">Araneus ventricosus</name>
    <name type="common">Orbweaver spider</name>
    <name type="synonym">Epeira ventricosa</name>
    <dbReference type="NCBI Taxonomy" id="182803"/>
    <lineage>
        <taxon>Eukaryota</taxon>
        <taxon>Metazoa</taxon>
        <taxon>Ecdysozoa</taxon>
        <taxon>Arthropoda</taxon>
        <taxon>Chelicerata</taxon>
        <taxon>Arachnida</taxon>
        <taxon>Araneae</taxon>
        <taxon>Araneomorphae</taxon>
        <taxon>Entelegynae</taxon>
        <taxon>Araneoidea</taxon>
        <taxon>Araneidae</taxon>
        <taxon>Araneus</taxon>
    </lineage>
</organism>
<protein>
    <recommendedName>
        <fullName evidence="4">Reverse transcriptase Ty1/copia-type domain-containing protein</fullName>
    </recommendedName>
</protein>
<comment type="caution">
    <text evidence="2">The sequence shown here is derived from an EMBL/GenBank/DDBJ whole genome shotgun (WGS) entry which is preliminary data.</text>
</comment>
<feature type="compositionally biased region" description="Low complexity" evidence="1">
    <location>
        <begin position="52"/>
        <end position="64"/>
    </location>
</feature>
<dbReference type="AlphaFoldDB" id="A0A4Y2KBG0"/>
<keyword evidence="3" id="KW-1185">Reference proteome</keyword>
<gene>
    <name evidence="2" type="ORF">AVEN_80609_1</name>
</gene>
<feature type="region of interest" description="Disordered" evidence="1">
    <location>
        <begin position="45"/>
        <end position="65"/>
    </location>
</feature>
<evidence type="ECO:0000256" key="1">
    <source>
        <dbReference type="SAM" id="MobiDB-lite"/>
    </source>
</evidence>
<name>A0A4Y2KBG0_ARAVE</name>